<dbReference type="Pfam" id="PF01541">
    <property type="entry name" value="GIY-YIG"/>
    <property type="match status" value="1"/>
</dbReference>
<proteinExistence type="inferred from homology"/>
<gene>
    <name evidence="3" type="ORF">A3H64_02465</name>
</gene>
<dbReference type="InterPro" id="IPR035901">
    <property type="entry name" value="GIY-YIG_endonuc_sf"/>
</dbReference>
<accession>A0A1G2H4D9</accession>
<dbReference type="PANTHER" id="PTHR34477:SF5">
    <property type="entry name" value="BSL5627 PROTEIN"/>
    <property type="match status" value="1"/>
</dbReference>
<dbReference type="InterPro" id="IPR050190">
    <property type="entry name" value="UPF0213_domain"/>
</dbReference>
<reference evidence="3 4" key="1">
    <citation type="journal article" date="2016" name="Nat. Commun.">
        <title>Thousands of microbial genomes shed light on interconnected biogeochemical processes in an aquifer system.</title>
        <authorList>
            <person name="Anantharaman K."/>
            <person name="Brown C.T."/>
            <person name="Hug L.A."/>
            <person name="Sharon I."/>
            <person name="Castelle C.J."/>
            <person name="Probst A.J."/>
            <person name="Thomas B.C."/>
            <person name="Singh A."/>
            <person name="Wilkins M.J."/>
            <person name="Karaoz U."/>
            <person name="Brodie E.L."/>
            <person name="Williams K.H."/>
            <person name="Hubbard S.S."/>
            <person name="Banfield J.F."/>
        </authorList>
    </citation>
    <scope>NUCLEOTIDE SEQUENCE [LARGE SCALE GENOMIC DNA]</scope>
</reference>
<protein>
    <submittedName>
        <fullName evidence="3">Excinuclease ABC subunit C</fullName>
    </submittedName>
</protein>
<dbReference type="SUPFAM" id="SSF82771">
    <property type="entry name" value="GIY-YIG endonuclease"/>
    <property type="match status" value="1"/>
</dbReference>
<dbReference type="AlphaFoldDB" id="A0A1G2H4D9"/>
<evidence type="ECO:0000313" key="3">
    <source>
        <dbReference type="EMBL" id="OGZ56838.1"/>
    </source>
</evidence>
<evidence type="ECO:0000313" key="4">
    <source>
        <dbReference type="Proteomes" id="UP000178186"/>
    </source>
</evidence>
<name>A0A1G2H4D9_9BACT</name>
<dbReference type="InterPro" id="IPR000305">
    <property type="entry name" value="GIY-YIG_endonuc"/>
</dbReference>
<evidence type="ECO:0000259" key="2">
    <source>
        <dbReference type="PROSITE" id="PS50164"/>
    </source>
</evidence>
<dbReference type="PANTHER" id="PTHR34477">
    <property type="entry name" value="UPF0213 PROTEIN YHBQ"/>
    <property type="match status" value="1"/>
</dbReference>
<feature type="domain" description="GIY-YIG" evidence="2">
    <location>
        <begin position="1"/>
        <end position="80"/>
    </location>
</feature>
<evidence type="ECO:0000256" key="1">
    <source>
        <dbReference type="ARBA" id="ARBA00007435"/>
    </source>
</evidence>
<dbReference type="EMBL" id="MHNY01000002">
    <property type="protein sequence ID" value="OGZ56838.1"/>
    <property type="molecule type" value="Genomic_DNA"/>
</dbReference>
<comment type="caution">
    <text evidence="3">The sequence shown here is derived from an EMBL/GenBank/DDBJ whole genome shotgun (WGS) entry which is preliminary data.</text>
</comment>
<dbReference type="CDD" id="cd10449">
    <property type="entry name" value="GIY-YIG_SLX1_like"/>
    <property type="match status" value="1"/>
</dbReference>
<dbReference type="Gene3D" id="3.40.1440.10">
    <property type="entry name" value="GIY-YIG endonuclease"/>
    <property type="match status" value="1"/>
</dbReference>
<dbReference type="PROSITE" id="PS50164">
    <property type="entry name" value="GIY_YIG"/>
    <property type="match status" value="1"/>
</dbReference>
<dbReference type="Proteomes" id="UP000178186">
    <property type="component" value="Unassembled WGS sequence"/>
</dbReference>
<organism evidence="3 4">
    <name type="scientific">Candidatus Ryanbacteria bacterium RIFCSPLOWO2_02_FULL_45_11c</name>
    <dbReference type="NCBI Taxonomy" id="1802128"/>
    <lineage>
        <taxon>Bacteria</taxon>
        <taxon>Candidatus Ryaniibacteriota</taxon>
    </lineage>
</organism>
<sequence length="80" mass="9570">MYYVYILKSINIPNQIYTGSTSDLQKRLESHNEGANNHTSKYRPWKLVWYCAFPNKKKAEEFEQYLKTSSGIAFKRKRFL</sequence>
<comment type="similarity">
    <text evidence="1">Belongs to the UPF0213 family.</text>
</comment>